<feature type="non-terminal residue" evidence="1">
    <location>
        <position position="1"/>
    </location>
</feature>
<reference evidence="1" key="1">
    <citation type="submission" date="2018-05" db="EMBL/GenBank/DDBJ databases">
        <title>Draft genome of Mucuna pruriens seed.</title>
        <authorList>
            <person name="Nnadi N.E."/>
            <person name="Vos R."/>
            <person name="Hasami M.H."/>
            <person name="Devisetty U.K."/>
            <person name="Aguiy J.C."/>
        </authorList>
    </citation>
    <scope>NUCLEOTIDE SEQUENCE [LARGE SCALE GENOMIC DNA]</scope>
    <source>
        <strain evidence="1">JCA_2017</strain>
    </source>
</reference>
<dbReference type="Proteomes" id="UP000257109">
    <property type="component" value="Unassembled WGS sequence"/>
</dbReference>
<accession>A0A371ELN5</accession>
<evidence type="ECO:0000313" key="1">
    <source>
        <dbReference type="EMBL" id="RDX66961.1"/>
    </source>
</evidence>
<dbReference type="PANTHER" id="PTHR11439:SF497">
    <property type="entry name" value="CYSTEINE-RICH RLK (RECEPTOR-LIKE PROTEIN KINASE) 8"/>
    <property type="match status" value="1"/>
</dbReference>
<dbReference type="AlphaFoldDB" id="A0A371ELN5"/>
<evidence type="ECO:0000313" key="2">
    <source>
        <dbReference type="Proteomes" id="UP000257109"/>
    </source>
</evidence>
<keyword evidence="2" id="KW-1185">Reference proteome</keyword>
<proteinExistence type="predicted"/>
<sequence>MDDIEVTSFDQEAISRIKHMLHSTFHMKKLSHLTYFLGLEVHYHHEDLVQLVGLTNSTPIDTPLKVNEGGILDDPTLYRTLVGSLIYVTITHLDISFVVHSISPWHLKVWFNFPINSSLNLQAYSDVDWASCPDIRKSTTSLCMFIRNALISWKCKK</sequence>
<dbReference type="OrthoDB" id="1300604at2759"/>
<gene>
    <name evidence="1" type="ORF">CR513_54215</name>
</gene>
<dbReference type="EMBL" id="QJKJ01013181">
    <property type="protein sequence ID" value="RDX66961.1"/>
    <property type="molecule type" value="Genomic_DNA"/>
</dbReference>
<comment type="caution">
    <text evidence="1">The sequence shown here is derived from an EMBL/GenBank/DDBJ whole genome shotgun (WGS) entry which is preliminary data.</text>
</comment>
<organism evidence="1 2">
    <name type="scientific">Mucuna pruriens</name>
    <name type="common">Velvet bean</name>
    <name type="synonym">Dolichos pruriens</name>
    <dbReference type="NCBI Taxonomy" id="157652"/>
    <lineage>
        <taxon>Eukaryota</taxon>
        <taxon>Viridiplantae</taxon>
        <taxon>Streptophyta</taxon>
        <taxon>Embryophyta</taxon>
        <taxon>Tracheophyta</taxon>
        <taxon>Spermatophyta</taxon>
        <taxon>Magnoliopsida</taxon>
        <taxon>eudicotyledons</taxon>
        <taxon>Gunneridae</taxon>
        <taxon>Pentapetalae</taxon>
        <taxon>rosids</taxon>
        <taxon>fabids</taxon>
        <taxon>Fabales</taxon>
        <taxon>Fabaceae</taxon>
        <taxon>Papilionoideae</taxon>
        <taxon>50 kb inversion clade</taxon>
        <taxon>NPAAA clade</taxon>
        <taxon>indigoferoid/millettioid clade</taxon>
        <taxon>Phaseoleae</taxon>
        <taxon>Mucuna</taxon>
    </lineage>
</organism>
<name>A0A371ELN5_MUCPR</name>
<protein>
    <submittedName>
        <fullName evidence="1">Mitochondrial protein</fullName>
    </submittedName>
</protein>
<dbReference type="PANTHER" id="PTHR11439">
    <property type="entry name" value="GAG-POL-RELATED RETROTRANSPOSON"/>
    <property type="match status" value="1"/>
</dbReference>